<dbReference type="VEuPathDB" id="FungiDB:H257_17351"/>
<reference evidence="1" key="1">
    <citation type="submission" date="2013-12" db="EMBL/GenBank/DDBJ databases">
        <title>The Genome Sequence of Aphanomyces astaci APO3.</title>
        <authorList>
            <consortium name="The Broad Institute Genomics Platform"/>
            <person name="Russ C."/>
            <person name="Tyler B."/>
            <person name="van West P."/>
            <person name="Dieguez-Uribeondo J."/>
            <person name="Young S.K."/>
            <person name="Zeng Q."/>
            <person name="Gargeya S."/>
            <person name="Fitzgerald M."/>
            <person name="Abouelleil A."/>
            <person name="Alvarado L."/>
            <person name="Chapman S.B."/>
            <person name="Gainer-Dewar J."/>
            <person name="Goldberg J."/>
            <person name="Griggs A."/>
            <person name="Gujja S."/>
            <person name="Hansen M."/>
            <person name="Howarth C."/>
            <person name="Imamovic A."/>
            <person name="Ireland A."/>
            <person name="Larimer J."/>
            <person name="McCowan C."/>
            <person name="Murphy C."/>
            <person name="Pearson M."/>
            <person name="Poon T.W."/>
            <person name="Priest M."/>
            <person name="Roberts A."/>
            <person name="Saif S."/>
            <person name="Shea T."/>
            <person name="Sykes S."/>
            <person name="Wortman J."/>
            <person name="Nusbaum C."/>
            <person name="Birren B."/>
        </authorList>
    </citation>
    <scope>NUCLEOTIDE SEQUENCE [LARGE SCALE GENOMIC DNA]</scope>
    <source>
        <strain evidence="1">APO3</strain>
    </source>
</reference>
<accession>W4FF81</accession>
<dbReference type="AlphaFoldDB" id="W4FF81"/>
<evidence type="ECO:0000313" key="1">
    <source>
        <dbReference type="EMBL" id="ETV66090.1"/>
    </source>
</evidence>
<organism evidence="1">
    <name type="scientific">Aphanomyces astaci</name>
    <name type="common">Crayfish plague agent</name>
    <dbReference type="NCBI Taxonomy" id="112090"/>
    <lineage>
        <taxon>Eukaryota</taxon>
        <taxon>Sar</taxon>
        <taxon>Stramenopiles</taxon>
        <taxon>Oomycota</taxon>
        <taxon>Saprolegniomycetes</taxon>
        <taxon>Saprolegniales</taxon>
        <taxon>Verrucalvaceae</taxon>
        <taxon>Aphanomyces</taxon>
    </lineage>
</organism>
<name>W4FF81_APHAT</name>
<dbReference type="InterPro" id="IPR011989">
    <property type="entry name" value="ARM-like"/>
</dbReference>
<dbReference type="EMBL" id="KI913217">
    <property type="protein sequence ID" value="ETV66090.1"/>
    <property type="molecule type" value="Genomic_DNA"/>
</dbReference>
<dbReference type="SUPFAM" id="SSF48371">
    <property type="entry name" value="ARM repeat"/>
    <property type="match status" value="1"/>
</dbReference>
<dbReference type="RefSeq" id="XP_009844420.1">
    <property type="nucleotide sequence ID" value="XM_009846118.1"/>
</dbReference>
<dbReference type="Gene3D" id="1.25.10.10">
    <property type="entry name" value="Leucine-rich Repeat Variant"/>
    <property type="match status" value="2"/>
</dbReference>
<sequence>MTASTKGAAKRHITQETFNECVRENMEEFDMIEEDAIADAVTQFESQGVDLSTIVKALDVVHPVLAALKVIEADESDDETCLHVQLVALQDQLKDAVGSSGAKELAGQINGPTILLQRLPAVQDVATRILLLSTLQSMVSGNRSNQLLVGDAGVAAIFDVGVLSSHADTQTAAFSSLKCICAKNEVNKKRLTSHGIIARLVVLFRDRSMVPEGRTKDIADVIRVLTLHDDTTSMFSQTHDIVKLFVEHGVIDAVLPYLRGVSSDPDTLSSWLAVVKQLAITEDTCRKLVAAGILDLLPTFQHHAHHRPLLSHCLGLLRNLAAVDEYNSIRPKCTCRHWGAPPSPPFACDLQLTATERCKCTRIRPSGSRWSASLITLLCCGTYYCLNNSGDNHIYILAPSVDKLAWPSATWWSATNNCGRSYWKMSSGSCARPCR</sequence>
<protein>
    <submittedName>
        <fullName evidence="1">Uncharacterized protein</fullName>
    </submittedName>
</protein>
<proteinExistence type="predicted"/>
<dbReference type="InterPro" id="IPR016024">
    <property type="entry name" value="ARM-type_fold"/>
</dbReference>
<dbReference type="GeneID" id="20819347"/>
<gene>
    <name evidence="1" type="ORF">H257_17351</name>
</gene>
<dbReference type="OrthoDB" id="449062at2759"/>